<dbReference type="PROSITE" id="PS50268">
    <property type="entry name" value="CADHERIN_2"/>
    <property type="match status" value="1"/>
</dbReference>
<dbReference type="InterPro" id="IPR036034">
    <property type="entry name" value="PDZ_sf"/>
</dbReference>
<evidence type="ECO:0000313" key="14">
    <source>
        <dbReference type="EMBL" id="QQL45417.1"/>
    </source>
</evidence>
<comment type="subcellular location">
    <subcellularLocation>
        <location evidence="1">Membrane</location>
        <topology evidence="1">Single-pass membrane protein</topology>
    </subcellularLocation>
</comment>
<dbReference type="SMART" id="SM00758">
    <property type="entry name" value="PA14"/>
    <property type="match status" value="2"/>
</dbReference>
<dbReference type="Pfam" id="PF07691">
    <property type="entry name" value="PA14"/>
    <property type="match status" value="2"/>
</dbReference>
<dbReference type="PANTHER" id="PTHR46769:SF2">
    <property type="entry name" value="FIBROCYSTIN-L ISOFORM 2 PRECURSOR-RELATED"/>
    <property type="match status" value="1"/>
</dbReference>
<dbReference type="SMART" id="SM00228">
    <property type="entry name" value="PDZ"/>
    <property type="match status" value="1"/>
</dbReference>
<dbReference type="InterPro" id="IPR011658">
    <property type="entry name" value="PA14_dom"/>
</dbReference>
<evidence type="ECO:0000256" key="9">
    <source>
        <dbReference type="ARBA" id="ARBA00023136"/>
    </source>
</evidence>
<dbReference type="Gene3D" id="2.60.120.1560">
    <property type="match status" value="1"/>
</dbReference>
<dbReference type="KEGG" id="soa:G3M56_002160"/>
<dbReference type="SMART" id="SM00112">
    <property type="entry name" value="CA"/>
    <property type="match status" value="1"/>
</dbReference>
<keyword evidence="10" id="KW-1015">Disulfide bond</keyword>
<feature type="region of interest" description="Disordered" evidence="12">
    <location>
        <begin position="216"/>
        <end position="237"/>
    </location>
</feature>
<dbReference type="GO" id="GO:0007156">
    <property type="term" value="P:homophilic cell adhesion via plasma membrane adhesion molecules"/>
    <property type="evidence" value="ECO:0007669"/>
    <property type="project" value="InterPro"/>
</dbReference>
<dbReference type="GO" id="GO:0005509">
    <property type="term" value="F:calcium ion binding"/>
    <property type="evidence" value="ECO:0007669"/>
    <property type="project" value="InterPro"/>
</dbReference>
<dbReference type="SUPFAM" id="SSF49899">
    <property type="entry name" value="Concanavalin A-like lectins/glucanases"/>
    <property type="match status" value="1"/>
</dbReference>
<dbReference type="InterPro" id="IPR036179">
    <property type="entry name" value="Ig-like_dom_sf"/>
</dbReference>
<dbReference type="FunFam" id="2.60.40.60:FF:000032">
    <property type="entry name" value="FAT atypical cadherin 1"/>
    <property type="match status" value="1"/>
</dbReference>
<keyword evidence="4 13" id="KW-0732">Signal</keyword>
<dbReference type="EMBL" id="CP066776">
    <property type="protein sequence ID" value="QQL45417.1"/>
    <property type="molecule type" value="Genomic_DNA"/>
</dbReference>
<dbReference type="Pfam" id="PF00028">
    <property type="entry name" value="Cadherin"/>
    <property type="match status" value="1"/>
</dbReference>
<dbReference type="Gene3D" id="2.60.40.10">
    <property type="entry name" value="Immunoglobulins"/>
    <property type="match status" value="4"/>
</dbReference>
<dbReference type="InterPro" id="IPR003599">
    <property type="entry name" value="Ig_sub"/>
</dbReference>
<reference evidence="14 15" key="1">
    <citation type="submission" date="2020-12" db="EMBL/GenBank/DDBJ databases">
        <title>Sulforoseuscoccus oceanibium gen. nov., sp. nov., a representative of the phylum Verrucomicrobia with special cytoplasmic membrane, and proposal of Sulforoseuscoccusaceae fam. nov.</title>
        <authorList>
            <person name="Xi F."/>
        </authorList>
    </citation>
    <scope>NUCLEOTIDE SEQUENCE [LARGE SCALE GENOMIC DNA]</scope>
    <source>
        <strain evidence="14 15">T37</strain>
    </source>
</reference>
<dbReference type="SUPFAM" id="SSF50156">
    <property type="entry name" value="PDZ domain-like"/>
    <property type="match status" value="1"/>
</dbReference>
<accession>A0A6B3LE32</accession>
<evidence type="ECO:0000256" key="3">
    <source>
        <dbReference type="ARBA" id="ARBA00022692"/>
    </source>
</evidence>
<dbReference type="SUPFAM" id="SSF48726">
    <property type="entry name" value="Immunoglobulin"/>
    <property type="match status" value="1"/>
</dbReference>
<keyword evidence="3" id="KW-0812">Transmembrane</keyword>
<evidence type="ECO:0000313" key="15">
    <source>
        <dbReference type="Proteomes" id="UP000475117"/>
    </source>
</evidence>
<keyword evidence="15" id="KW-1185">Reference proteome</keyword>
<proteinExistence type="predicted"/>
<dbReference type="InterPro" id="IPR037524">
    <property type="entry name" value="PA14/GLEYA"/>
</dbReference>
<evidence type="ECO:0000256" key="2">
    <source>
        <dbReference type="ARBA" id="ARBA00022536"/>
    </source>
</evidence>
<keyword evidence="8" id="KW-1133">Transmembrane helix</keyword>
<keyword evidence="7" id="KW-0130">Cell adhesion</keyword>
<evidence type="ECO:0000256" key="5">
    <source>
        <dbReference type="ARBA" id="ARBA00022737"/>
    </source>
</evidence>
<gene>
    <name evidence="14" type="ORF">G3M56_002160</name>
</gene>
<dbReference type="GO" id="GO:0016020">
    <property type="term" value="C:membrane"/>
    <property type="evidence" value="ECO:0007669"/>
    <property type="project" value="UniProtKB-SubCell"/>
</dbReference>
<dbReference type="SUPFAM" id="SSF56988">
    <property type="entry name" value="Anthrax protective antigen"/>
    <property type="match status" value="2"/>
</dbReference>
<keyword evidence="5" id="KW-0677">Repeat</keyword>
<dbReference type="Pfam" id="PF19805">
    <property type="entry name" value="DUF6288"/>
    <property type="match status" value="1"/>
</dbReference>
<protein>
    <submittedName>
        <fullName evidence="14">Cadherin domain-containing protein</fullName>
    </submittedName>
</protein>
<dbReference type="CDD" id="cd11304">
    <property type="entry name" value="Cadherin_repeat"/>
    <property type="match status" value="1"/>
</dbReference>
<dbReference type="InterPro" id="IPR013320">
    <property type="entry name" value="ConA-like_dom_sf"/>
</dbReference>
<name>A0A6B3LE32_9BACT</name>
<dbReference type="RefSeq" id="WP_164365182.1">
    <property type="nucleotide sequence ID" value="NZ_CP066776.1"/>
</dbReference>
<dbReference type="PROSITE" id="PS50835">
    <property type="entry name" value="IG_LIKE"/>
    <property type="match status" value="2"/>
</dbReference>
<dbReference type="InterPro" id="IPR052387">
    <property type="entry name" value="Fibrocystin"/>
</dbReference>
<dbReference type="InterPro" id="IPR013783">
    <property type="entry name" value="Ig-like_fold"/>
</dbReference>
<dbReference type="Gene3D" id="2.30.42.10">
    <property type="match status" value="1"/>
</dbReference>
<dbReference type="InterPro" id="IPR001478">
    <property type="entry name" value="PDZ"/>
</dbReference>
<keyword evidence="9" id="KW-0472">Membrane</keyword>
<evidence type="ECO:0000256" key="13">
    <source>
        <dbReference type="SAM" id="SignalP"/>
    </source>
</evidence>
<feature type="region of interest" description="Disordered" evidence="12">
    <location>
        <begin position="1576"/>
        <end position="1610"/>
    </location>
</feature>
<evidence type="ECO:0000256" key="4">
    <source>
        <dbReference type="ARBA" id="ARBA00022729"/>
    </source>
</evidence>
<keyword evidence="6" id="KW-0106">Calcium</keyword>
<dbReference type="SUPFAM" id="SSF49313">
    <property type="entry name" value="Cadherin-like"/>
    <property type="match status" value="1"/>
</dbReference>
<dbReference type="Gene3D" id="2.60.40.60">
    <property type="entry name" value="Cadherins"/>
    <property type="match status" value="1"/>
</dbReference>
<dbReference type="PROSITE" id="PS50106">
    <property type="entry name" value="PDZ"/>
    <property type="match status" value="1"/>
</dbReference>
<dbReference type="Pfam" id="PF09264">
    <property type="entry name" value="Sial-lect-inser"/>
    <property type="match status" value="1"/>
</dbReference>
<evidence type="ECO:0000256" key="10">
    <source>
        <dbReference type="ARBA" id="ARBA00023157"/>
    </source>
</evidence>
<feature type="chain" id="PRO_5043669170" evidence="13">
    <location>
        <begin position="25"/>
        <end position="1984"/>
    </location>
</feature>
<dbReference type="InterPro" id="IPR007110">
    <property type="entry name" value="Ig-like_dom"/>
</dbReference>
<dbReference type="PROSITE" id="PS51820">
    <property type="entry name" value="PA14"/>
    <property type="match status" value="2"/>
</dbReference>
<sequence length="1984" mass="208414">MKSLRTFVSVVSAFCLACSGLVQADQSSLGPIGGKFQHQDGTNYLKVERVTSGGPGDLAGLQVGDFIYAVNGEDLGVLSPNSVDGWKGSVIDFSEAIERAESGNGTLPVTVLRPGVGKVDLTIQLNAAGAFGPAYPLGSPKYDVGYQWACEQLHAQVTAAANVGVNYNTGLNGLILLSHPNWNDTTGDKPYRTSIDRLKDAAVTYLNEIIVDPVESTNLDGTPNDGSAEDSDPNDQNHVGVGLENWQISTAAMFLAEYRLKTGDTAVDATLQRAADALANRVQEYEQPPYDAQVGVTKVGLMGHGGVTGDYPHVSYAGINIVNAHALSALAMLKGAGANVDHSQFMNCWQRMKECTNVSGGADDGNVGYAWRQGGYDSTGRTAGAVFGMKNYGGISADDQTFVDRQEDYLLRQWQRFQHCHAYTVGGVVLYQFAMPYMSDREQRFLMENMKYFYQLHRNASGTLDYFGGRENNGGDGYLNLNSVAIINYAMAYAVQSGNLESFPKPNTNRLHADFKAPTLTWPTVDARAGAVNGNSATFNVDITDYVGSVLNAEDYTATWTHVSGPATATFSDAAMASTTVNFPTSGTYRIQLQVEANGYTLTEPIDLEVSTLTPPDGYVMGSANYRVYTNIGGLALSDLTSNAKYPDSPDIATTVTSLEGTHGGDNYGSRIQGYIVPPVTGDYTFHIAGDDASQFKFGSSEATATVICSSSDWTDRYQWNKYGSQTSATQSLTAGVPYFFEVLHKEGGGGDHVAVAWTQPGASTPEVIPGRNLAVPESTGLTIISQPEDQSAAAGGDVTFNVVAEGAGPFLYEWTLNGTSYWPVSSDSSLTLTNIGAGSAGVYRCRVLNPEGTVVSDAATLTVTGVGTLTQGGLWREVYEGIGGGSITDLTTNQAFPKFPSSGGVITEAAAPSEVGGNYGQRWTGWVKPDVTGDYTFYIASDDSSELWLSTDESAENKEKIAYKYGYTSEKNWSGGGVSAAIPLVAGNRYYIEVRHKEGGGADHCAVTWRKPGDPAPTNGVGSIPGQYLEYLTGGVHEAVVELQLNRVLPQAETVRIRPGVGLALECSVNSVLRNSATVAWTQEAGPGTVTFDAPGELATGATFSAEGTYVVRCTVDNGGIPVSQEVSVVVSSEPVQTWQSVSVAEPTAGSGTVNADGSITVVGSGNDIYFREDECHLFSQNLTGDFDVRARLASKSLTTRFGQHAALMARESAASGARHASLSHERDTKVAFQYRTELSGNTTWKSTPASLPPVWLRLVRSGGDPTTGTAGQTFTGYYSTDSGATWSQAYSVTYTNPMPETLMVGFAVSSNGSSLNEAVFDNISGFQLARDFGPEVEAGDALSLGAGDLATLAGTATDDGQPLTPGTVTTTWTQFSGPGDVTFGDAAVVGTTASFSMPGTYELRLLATDGVTTTFDDVTVTVAPDWSTPPTLADVTFSVAEDAAIGAEVGTVSGSDSDIGDTLTYAITAGNAGGAFALDASSGVLTVASALDHETTPSYALTVSVTDADENVTTAAVTVNVTNAYESPTAANDALALQAGSNGGAVNIIDNDAVDGAQSLEMLGFVTTPVAYDAGTTGTPPSPASAAGGGWTQIETEDGNPATGSVTAVASADDNGSGLDAWLVTDNTTAGSQWAQYRKAPSDAEIALGNTNGWMLETKLRFVDDFNAEGSTQVEYGNGSKRFLVFYDLDDNDDLTAKLFGTGGGTYTLTSGGTGTQNFHDIVVLYDPATQTASFVVDGVRFDGGSWSGQGSGAKGVEWGNESSGGQGSAAFHTVKWSYFDMPITLGSGAVVSYNSGEVNFDPNGGYDSLPLGEELVETVRYAITDGAGQVAVGSLNVTITGENPDADADTLNDAWEVVHFGNTGVVVGTDDHDGDGQNTYSEMVFGGNPNAPDAPPVQGRIVDSAGTSVFEFKFRRPKNHSDLGVTYQVQSSTSLLGGDWVDDNTAVASVIDDGSNEWIVIELPVATDQRRFYRVDAVTAP</sequence>
<dbReference type="InterPro" id="IPR046255">
    <property type="entry name" value="DUF6288"/>
</dbReference>
<evidence type="ECO:0000256" key="12">
    <source>
        <dbReference type="SAM" id="MobiDB-lite"/>
    </source>
</evidence>
<dbReference type="Proteomes" id="UP000475117">
    <property type="component" value="Chromosome"/>
</dbReference>
<evidence type="ECO:0000256" key="8">
    <source>
        <dbReference type="ARBA" id="ARBA00022989"/>
    </source>
</evidence>
<keyword evidence="11" id="KW-0325">Glycoprotein</keyword>
<dbReference type="GO" id="GO:0033691">
    <property type="term" value="F:sialic acid binding"/>
    <property type="evidence" value="ECO:0007669"/>
    <property type="project" value="InterPro"/>
</dbReference>
<evidence type="ECO:0000256" key="1">
    <source>
        <dbReference type="ARBA" id="ARBA00004167"/>
    </source>
</evidence>
<dbReference type="InterPro" id="IPR002126">
    <property type="entry name" value="Cadherin-like_dom"/>
</dbReference>
<dbReference type="SMART" id="SM00409">
    <property type="entry name" value="IG"/>
    <property type="match status" value="2"/>
</dbReference>
<feature type="compositionally biased region" description="Polar residues" evidence="12">
    <location>
        <begin position="216"/>
        <end position="225"/>
    </location>
</feature>
<evidence type="ECO:0000256" key="7">
    <source>
        <dbReference type="ARBA" id="ARBA00022889"/>
    </source>
</evidence>
<organism evidence="14 15">
    <name type="scientific">Sulfuriroseicoccus oceanibius</name>
    <dbReference type="NCBI Taxonomy" id="2707525"/>
    <lineage>
        <taxon>Bacteria</taxon>
        <taxon>Pseudomonadati</taxon>
        <taxon>Verrucomicrobiota</taxon>
        <taxon>Verrucomicrobiia</taxon>
        <taxon>Verrucomicrobiales</taxon>
        <taxon>Verrucomicrobiaceae</taxon>
        <taxon>Sulfuriroseicoccus</taxon>
    </lineage>
</organism>
<evidence type="ECO:0000256" key="6">
    <source>
        <dbReference type="ARBA" id="ARBA00022837"/>
    </source>
</evidence>
<dbReference type="InterPro" id="IPR015919">
    <property type="entry name" value="Cadherin-like_sf"/>
</dbReference>
<dbReference type="Gene3D" id="3.90.182.10">
    <property type="entry name" value="Toxin - Anthrax Protective Antigen,domain 1"/>
    <property type="match status" value="1"/>
</dbReference>
<keyword evidence="2" id="KW-0245">EGF-like domain</keyword>
<feature type="signal peptide" evidence="13">
    <location>
        <begin position="1"/>
        <end position="24"/>
    </location>
</feature>
<dbReference type="PANTHER" id="PTHR46769">
    <property type="entry name" value="POLYCYSTIC KIDNEY AND HEPATIC DISEASE 1 (AUTOSOMAL RECESSIVE)-LIKE 1"/>
    <property type="match status" value="1"/>
</dbReference>
<evidence type="ECO:0000256" key="11">
    <source>
        <dbReference type="ARBA" id="ARBA00023180"/>
    </source>
</evidence>
<dbReference type="Gene3D" id="2.60.120.200">
    <property type="match status" value="1"/>
</dbReference>
<dbReference type="InterPro" id="IPR015344">
    <property type="entry name" value="VCNA_lectin-like_dom"/>
</dbReference>